<evidence type="ECO:0000256" key="11">
    <source>
        <dbReference type="ARBA" id="ARBA00042886"/>
    </source>
</evidence>
<organism evidence="17 18">
    <name type="scientific">Coilia grayii</name>
    <name type="common">Gray's grenadier anchovy</name>
    <dbReference type="NCBI Taxonomy" id="363190"/>
    <lineage>
        <taxon>Eukaryota</taxon>
        <taxon>Metazoa</taxon>
        <taxon>Chordata</taxon>
        <taxon>Craniata</taxon>
        <taxon>Vertebrata</taxon>
        <taxon>Euteleostomi</taxon>
        <taxon>Actinopterygii</taxon>
        <taxon>Neopterygii</taxon>
        <taxon>Teleostei</taxon>
        <taxon>Clupei</taxon>
        <taxon>Clupeiformes</taxon>
        <taxon>Clupeoidei</taxon>
        <taxon>Engraulidae</taxon>
        <taxon>Coilinae</taxon>
        <taxon>Coilia</taxon>
    </lineage>
</organism>
<evidence type="ECO:0000313" key="17">
    <source>
        <dbReference type="EMBL" id="KAL2088114.1"/>
    </source>
</evidence>
<keyword evidence="7 14" id="KW-0175">Coiled coil</keyword>
<dbReference type="SUPFAM" id="SSF64593">
    <property type="entry name" value="Intermediate filament protein, coiled coil region"/>
    <property type="match status" value="2"/>
</dbReference>
<evidence type="ECO:0000256" key="13">
    <source>
        <dbReference type="RuleBase" id="RU000685"/>
    </source>
</evidence>
<dbReference type="InterPro" id="IPR018039">
    <property type="entry name" value="IF_conserved"/>
</dbReference>
<evidence type="ECO:0000256" key="14">
    <source>
        <dbReference type="SAM" id="Coils"/>
    </source>
</evidence>
<keyword evidence="8" id="KW-0539">Nucleus</keyword>
<evidence type="ECO:0000256" key="3">
    <source>
        <dbReference type="ARBA" id="ARBA00004642"/>
    </source>
</evidence>
<feature type="compositionally biased region" description="Low complexity" evidence="15">
    <location>
        <begin position="9"/>
        <end position="21"/>
    </location>
</feature>
<evidence type="ECO:0000259" key="16">
    <source>
        <dbReference type="PROSITE" id="PS51842"/>
    </source>
</evidence>
<feature type="region of interest" description="Disordered" evidence="15">
    <location>
        <begin position="1"/>
        <end position="54"/>
    </location>
</feature>
<dbReference type="PROSITE" id="PS00226">
    <property type="entry name" value="IF_ROD_1"/>
    <property type="match status" value="1"/>
</dbReference>
<reference evidence="17 18" key="1">
    <citation type="submission" date="2024-09" db="EMBL/GenBank/DDBJ databases">
        <title>A chromosome-level genome assembly of Gray's grenadier anchovy, Coilia grayii.</title>
        <authorList>
            <person name="Fu Z."/>
        </authorList>
    </citation>
    <scope>NUCLEOTIDE SEQUENCE [LARGE SCALE GENOMIC DNA]</scope>
    <source>
        <strain evidence="17">G4</strain>
        <tissue evidence="17">Muscle</tissue>
    </source>
</reference>
<dbReference type="PANTHER" id="PTHR45616">
    <property type="entry name" value="GATA-TYPE DOMAIN-CONTAINING PROTEIN"/>
    <property type="match status" value="1"/>
</dbReference>
<evidence type="ECO:0000256" key="4">
    <source>
        <dbReference type="ARBA" id="ARBA00022490"/>
    </source>
</evidence>
<name>A0ABD1JLT5_9TELE</name>
<accession>A0ABD1JLT5</accession>
<feature type="coiled-coil region" evidence="14">
    <location>
        <begin position="226"/>
        <end position="342"/>
    </location>
</feature>
<evidence type="ECO:0000313" key="18">
    <source>
        <dbReference type="Proteomes" id="UP001591681"/>
    </source>
</evidence>
<dbReference type="Gene3D" id="1.20.5.170">
    <property type="match status" value="1"/>
</dbReference>
<proteinExistence type="inferred from homology"/>
<evidence type="ECO:0000256" key="6">
    <source>
        <dbReference type="ARBA" id="ARBA00022754"/>
    </source>
</evidence>
<dbReference type="PANTHER" id="PTHR45616:SF26">
    <property type="entry name" value="KERATIN, TYPE II CYTOSKELETAL 8"/>
    <property type="match status" value="1"/>
</dbReference>
<dbReference type="InterPro" id="IPR003054">
    <property type="entry name" value="Keratin_II"/>
</dbReference>
<dbReference type="GO" id="GO:0016363">
    <property type="term" value="C:nuclear matrix"/>
    <property type="evidence" value="ECO:0007669"/>
    <property type="project" value="UniProtKB-SubCell"/>
</dbReference>
<dbReference type="GO" id="GO:0005737">
    <property type="term" value="C:cytoplasm"/>
    <property type="evidence" value="ECO:0007669"/>
    <property type="project" value="UniProtKB-SubCell"/>
</dbReference>
<keyword evidence="5" id="KW-0416">Keratin</keyword>
<feature type="compositionally biased region" description="Basic and acidic residues" evidence="15">
    <location>
        <begin position="30"/>
        <end position="54"/>
    </location>
</feature>
<comment type="caution">
    <text evidence="17">The sequence shown here is derived from an EMBL/GenBank/DDBJ whole genome shotgun (WGS) entry which is preliminary data.</text>
</comment>
<evidence type="ECO:0000256" key="15">
    <source>
        <dbReference type="SAM" id="MobiDB-lite"/>
    </source>
</evidence>
<comment type="function">
    <text evidence="9">Together with KRT19, helps to link the contractile apparatus to dystrophin at the costameres of striated muscle.</text>
</comment>
<sequence>MASVKKRGGFSSQSYSPSGPSKAYPSITPAKKDLLNPIDTKVDPLDQKAKTSEKDQMVGLNDKFVAFIDRVRSLEQENRRLEAKLKILLEQECYKGNVDDVVAQLSANLRRQIESLDRDREKLEGELERSQDEVDQTRQKFEDELQKKMDAENEFVVGKKEVDEGYLQRVELELTLEEVLSQVDFLKQAFQEEIRELESMIVKEKIVLKAKHSPDLDLEDIVAIVKKQYEDMAARSREEVEQWQQKKMDAMVLKAGKYEDDMRDMKKEIADLLRQIQRLNSEMDALRKKKESLELEITQAEDKGQGAIDDARDHLVQLEDALRKAKQVMAKQVREYQELMNLKLALDIEIATYRKLLEGEEMRMNGYGRDLDAHIPVLDNGYTHQSPLADTTPQRKKGVFIKIEVKDGRVISESSVLEDP</sequence>
<evidence type="ECO:0000256" key="5">
    <source>
        <dbReference type="ARBA" id="ARBA00022744"/>
    </source>
</evidence>
<dbReference type="PROSITE" id="PS51842">
    <property type="entry name" value="IF_ROD_2"/>
    <property type="match status" value="1"/>
</dbReference>
<dbReference type="GO" id="GO:0005654">
    <property type="term" value="C:nucleoplasm"/>
    <property type="evidence" value="ECO:0007669"/>
    <property type="project" value="UniProtKB-SubCell"/>
</dbReference>
<dbReference type="Gene3D" id="1.20.5.500">
    <property type="entry name" value="Single helix bin"/>
    <property type="match status" value="1"/>
</dbReference>
<evidence type="ECO:0000256" key="2">
    <source>
        <dbReference type="ARBA" id="ARBA00004496"/>
    </source>
</evidence>
<comment type="similarity">
    <text evidence="13">Belongs to the intermediate filament family.</text>
</comment>
<dbReference type="FunFam" id="1.20.5.170:FF:000004">
    <property type="entry name" value="Keratin, type II cytoskeletal 5"/>
    <property type="match status" value="1"/>
</dbReference>
<keyword evidence="6 13" id="KW-0403">Intermediate filament</keyword>
<dbReference type="InterPro" id="IPR039008">
    <property type="entry name" value="IF_rod_dom"/>
</dbReference>
<dbReference type="AlphaFoldDB" id="A0ABD1JLT5"/>
<evidence type="ECO:0000256" key="10">
    <source>
        <dbReference type="ARBA" id="ARBA00039429"/>
    </source>
</evidence>
<dbReference type="Pfam" id="PF00038">
    <property type="entry name" value="Filament"/>
    <property type="match status" value="1"/>
</dbReference>
<dbReference type="Proteomes" id="UP001591681">
    <property type="component" value="Unassembled WGS sequence"/>
</dbReference>
<dbReference type="FunFam" id="1.20.5.1160:FF:000001">
    <property type="entry name" value="Keratin type II"/>
    <property type="match status" value="1"/>
</dbReference>
<keyword evidence="4" id="KW-0963">Cytoplasm</keyword>
<evidence type="ECO:0000256" key="1">
    <source>
        <dbReference type="ARBA" id="ARBA00004109"/>
    </source>
</evidence>
<evidence type="ECO:0000256" key="9">
    <source>
        <dbReference type="ARBA" id="ARBA00037766"/>
    </source>
</evidence>
<feature type="domain" description="IF rod" evidence="16">
    <location>
        <begin position="53"/>
        <end position="364"/>
    </location>
</feature>
<dbReference type="SMART" id="SM01391">
    <property type="entry name" value="Filament"/>
    <property type="match status" value="1"/>
</dbReference>
<feature type="coiled-coil region" evidence="14">
    <location>
        <begin position="64"/>
        <end position="196"/>
    </location>
</feature>
<evidence type="ECO:0000256" key="12">
    <source>
        <dbReference type="ARBA" id="ARBA00042964"/>
    </source>
</evidence>
<dbReference type="PRINTS" id="PR01276">
    <property type="entry name" value="TYPE2KERATIN"/>
</dbReference>
<protein>
    <recommendedName>
        <fullName evidence="10">Keratin, type II cytoskeletal 8</fullName>
    </recommendedName>
    <alternativeName>
        <fullName evidence="12">Cytokeratin-8</fullName>
    </alternativeName>
    <alternativeName>
        <fullName evidence="11">Keratin-8</fullName>
    </alternativeName>
</protein>
<keyword evidence="18" id="KW-1185">Reference proteome</keyword>
<gene>
    <name evidence="17" type="ORF">ACEWY4_016942</name>
</gene>
<comment type="subcellular location">
    <subcellularLocation>
        <location evidence="2">Cytoplasm</location>
    </subcellularLocation>
    <subcellularLocation>
        <location evidence="1">Nucleus matrix</location>
    </subcellularLocation>
    <subcellularLocation>
        <location evidence="3">Nucleus</location>
        <location evidence="3">Nucleoplasm</location>
    </subcellularLocation>
</comment>
<evidence type="ECO:0000256" key="7">
    <source>
        <dbReference type="ARBA" id="ARBA00023054"/>
    </source>
</evidence>
<evidence type="ECO:0000256" key="8">
    <source>
        <dbReference type="ARBA" id="ARBA00023242"/>
    </source>
</evidence>
<dbReference type="EMBL" id="JBHFQA010000014">
    <property type="protein sequence ID" value="KAL2088114.1"/>
    <property type="molecule type" value="Genomic_DNA"/>
</dbReference>
<dbReference type="Gene3D" id="1.20.5.1160">
    <property type="entry name" value="Vasodilator-stimulated phosphoprotein"/>
    <property type="match status" value="1"/>
</dbReference>
<dbReference type="GO" id="GO:0005882">
    <property type="term" value="C:intermediate filament"/>
    <property type="evidence" value="ECO:0007669"/>
    <property type="project" value="UniProtKB-KW"/>
</dbReference>